<comment type="caution">
    <text evidence="1">The sequence shown here is derived from an EMBL/GenBank/DDBJ whole genome shotgun (WGS) entry which is preliminary data.</text>
</comment>
<dbReference type="EMBL" id="BSOA01000003">
    <property type="protein sequence ID" value="GLQ87323.1"/>
    <property type="molecule type" value="Genomic_DNA"/>
</dbReference>
<protein>
    <recommendedName>
        <fullName evidence="3">Apea-like HEPN domain-containing protein</fullName>
    </recommendedName>
</protein>
<dbReference type="RefSeq" id="WP_284330747.1">
    <property type="nucleotide sequence ID" value="NZ_BSOA01000003.1"/>
</dbReference>
<gene>
    <name evidence="1" type="ORF">GCM10007898_08890</name>
</gene>
<keyword evidence="2" id="KW-1185">Reference proteome</keyword>
<dbReference type="Proteomes" id="UP001156627">
    <property type="component" value="Unassembled WGS sequence"/>
</dbReference>
<evidence type="ECO:0000313" key="1">
    <source>
        <dbReference type="EMBL" id="GLQ87323.1"/>
    </source>
</evidence>
<proteinExistence type="predicted"/>
<organism evidence="1 2">
    <name type="scientific">Dyella flagellata</name>
    <dbReference type="NCBI Taxonomy" id="1867833"/>
    <lineage>
        <taxon>Bacteria</taxon>
        <taxon>Pseudomonadati</taxon>
        <taxon>Pseudomonadota</taxon>
        <taxon>Gammaproteobacteria</taxon>
        <taxon>Lysobacterales</taxon>
        <taxon>Rhodanobacteraceae</taxon>
        <taxon>Dyella</taxon>
    </lineage>
</organism>
<evidence type="ECO:0000313" key="2">
    <source>
        <dbReference type="Proteomes" id="UP001156627"/>
    </source>
</evidence>
<evidence type="ECO:0008006" key="3">
    <source>
        <dbReference type="Google" id="ProtNLM"/>
    </source>
</evidence>
<reference evidence="2" key="1">
    <citation type="journal article" date="2019" name="Int. J. Syst. Evol. Microbiol.">
        <title>The Global Catalogue of Microorganisms (GCM) 10K type strain sequencing project: providing services to taxonomists for standard genome sequencing and annotation.</title>
        <authorList>
            <consortium name="The Broad Institute Genomics Platform"/>
            <consortium name="The Broad Institute Genome Sequencing Center for Infectious Disease"/>
            <person name="Wu L."/>
            <person name="Ma J."/>
        </authorList>
    </citation>
    <scope>NUCLEOTIDE SEQUENCE [LARGE SCALE GENOMIC DNA]</scope>
    <source>
        <strain evidence="2">NBRC 111981</strain>
    </source>
</reference>
<sequence>MTAFSVEAFIQTIGPEVLPTTWITIERKSVLHKLKEIGKATGITVDYGTLPWNLIKELFDARNRLAHAKPADREFEFILEIPDGADEHDVLTAKLEEEFQPLHKLDKLDALAKTIDEALLLIWISAGYEDFSFTSNGMNSWSFTAE</sequence>
<name>A0ABQ5X8D9_9GAMM</name>
<accession>A0ABQ5X8D9</accession>